<organism evidence="2">
    <name type="scientific">marine metagenome</name>
    <dbReference type="NCBI Taxonomy" id="408172"/>
    <lineage>
        <taxon>unclassified sequences</taxon>
        <taxon>metagenomes</taxon>
        <taxon>ecological metagenomes</taxon>
    </lineage>
</organism>
<feature type="domain" description="DUF6810" evidence="1">
    <location>
        <begin position="57"/>
        <end position="194"/>
    </location>
</feature>
<evidence type="ECO:0000259" key="1">
    <source>
        <dbReference type="Pfam" id="PF20650"/>
    </source>
</evidence>
<dbReference type="EMBL" id="UINC01010231">
    <property type="protein sequence ID" value="SVA45597.1"/>
    <property type="molecule type" value="Genomic_DNA"/>
</dbReference>
<gene>
    <name evidence="2" type="ORF">METZ01_LOCUS98451</name>
</gene>
<evidence type="ECO:0000313" key="2">
    <source>
        <dbReference type="EMBL" id="SVA45597.1"/>
    </source>
</evidence>
<dbReference type="PROSITE" id="PS51257">
    <property type="entry name" value="PROKAR_LIPOPROTEIN"/>
    <property type="match status" value="1"/>
</dbReference>
<sequence length="195" mass="21762">MKQQSLNATLRVMLLPLLALFFTFLAACGEDNGQAVLGESSNESASWRITPTDRIYTLEDFTNIGFKKSKTYDVVDLPQAESAYFGFWGLDPYNRYDYEIRFYRSHTDAVQFGQELAVERSGPDAKVTKETATWQVGVKDARGCIGIVGQSAHAATCTVPKYYDYTIIGNMILFCPGSSIDVARENCDNLTEQMS</sequence>
<dbReference type="AlphaFoldDB" id="A0A381W132"/>
<reference evidence="2" key="1">
    <citation type="submission" date="2018-05" db="EMBL/GenBank/DDBJ databases">
        <authorList>
            <person name="Lanie J.A."/>
            <person name="Ng W.-L."/>
            <person name="Kazmierczak K.M."/>
            <person name="Andrzejewski T.M."/>
            <person name="Davidsen T.M."/>
            <person name="Wayne K.J."/>
            <person name="Tettelin H."/>
            <person name="Glass J.I."/>
            <person name="Rusch D."/>
            <person name="Podicherti R."/>
            <person name="Tsui H.-C.T."/>
            <person name="Winkler M.E."/>
        </authorList>
    </citation>
    <scope>NUCLEOTIDE SEQUENCE</scope>
</reference>
<accession>A0A381W132</accession>
<dbReference type="Pfam" id="PF20650">
    <property type="entry name" value="DUF6810"/>
    <property type="match status" value="1"/>
</dbReference>
<name>A0A381W132_9ZZZZ</name>
<proteinExistence type="predicted"/>
<dbReference type="InterPro" id="IPR049216">
    <property type="entry name" value="DUF6810"/>
</dbReference>
<protein>
    <recommendedName>
        <fullName evidence="1">DUF6810 domain-containing protein</fullName>
    </recommendedName>
</protein>